<evidence type="ECO:0000256" key="3">
    <source>
        <dbReference type="ARBA" id="ARBA00022989"/>
    </source>
</evidence>
<dbReference type="InterPro" id="IPR053218">
    <property type="entry name" value="Pathogen-related_defense"/>
</dbReference>
<dbReference type="Gene3D" id="3.10.450.50">
    <property type="match status" value="1"/>
</dbReference>
<evidence type="ECO:0000256" key="2">
    <source>
        <dbReference type="ARBA" id="ARBA00022692"/>
    </source>
</evidence>
<organism evidence="8 9">
    <name type="scientific">Citrus x changshan-huyou</name>
    <dbReference type="NCBI Taxonomy" id="2935761"/>
    <lineage>
        <taxon>Eukaryota</taxon>
        <taxon>Viridiplantae</taxon>
        <taxon>Streptophyta</taxon>
        <taxon>Embryophyta</taxon>
        <taxon>Tracheophyta</taxon>
        <taxon>Spermatophyta</taxon>
        <taxon>Magnoliopsida</taxon>
        <taxon>eudicotyledons</taxon>
        <taxon>Gunneridae</taxon>
        <taxon>Pentapetalae</taxon>
        <taxon>rosids</taxon>
        <taxon>malvids</taxon>
        <taxon>Sapindales</taxon>
        <taxon>Rutaceae</taxon>
        <taxon>Aurantioideae</taxon>
        <taxon>Citrus</taxon>
    </lineage>
</organism>
<feature type="signal peptide" evidence="7">
    <location>
        <begin position="1"/>
        <end position="19"/>
    </location>
</feature>
<keyword evidence="7" id="KW-0732">Signal</keyword>
<evidence type="ECO:0000256" key="7">
    <source>
        <dbReference type="SAM" id="SignalP"/>
    </source>
</evidence>
<feature type="chain" id="PRO_5042816067" evidence="7">
    <location>
        <begin position="20"/>
        <end position="803"/>
    </location>
</feature>
<dbReference type="Pfam" id="PF03619">
    <property type="entry name" value="Solute_trans_a"/>
    <property type="match status" value="1"/>
</dbReference>
<dbReference type="EMBL" id="JBCGBO010000003">
    <property type="protein sequence ID" value="KAK9216309.1"/>
    <property type="molecule type" value="Genomic_DNA"/>
</dbReference>
<comment type="caution">
    <text evidence="8">The sequence shown here is derived from an EMBL/GenBank/DDBJ whole genome shotgun (WGS) entry which is preliminary data.</text>
</comment>
<dbReference type="AlphaFoldDB" id="A0AAP0MPZ2"/>
<feature type="transmembrane region" description="Helical" evidence="6">
    <location>
        <begin position="212"/>
        <end position="231"/>
    </location>
</feature>
<evidence type="ECO:0000256" key="4">
    <source>
        <dbReference type="ARBA" id="ARBA00023136"/>
    </source>
</evidence>
<evidence type="ECO:0000313" key="9">
    <source>
        <dbReference type="Proteomes" id="UP001428341"/>
    </source>
</evidence>
<dbReference type="SMART" id="SM01417">
    <property type="entry name" value="Solute_trans_a"/>
    <property type="match status" value="1"/>
</dbReference>
<evidence type="ECO:0000256" key="5">
    <source>
        <dbReference type="SAM" id="MobiDB-lite"/>
    </source>
</evidence>
<dbReference type="SUPFAM" id="SSF54427">
    <property type="entry name" value="NTF2-like"/>
    <property type="match status" value="1"/>
</dbReference>
<feature type="transmembrane region" description="Helical" evidence="6">
    <location>
        <begin position="89"/>
        <end position="109"/>
    </location>
</feature>
<feature type="transmembrane region" description="Helical" evidence="6">
    <location>
        <begin position="43"/>
        <end position="64"/>
    </location>
</feature>
<feature type="transmembrane region" description="Helical" evidence="6">
    <location>
        <begin position="238"/>
        <end position="257"/>
    </location>
</feature>
<feature type="region of interest" description="Disordered" evidence="5">
    <location>
        <begin position="467"/>
        <end position="493"/>
    </location>
</feature>
<dbReference type="GO" id="GO:0016020">
    <property type="term" value="C:membrane"/>
    <property type="evidence" value="ECO:0007669"/>
    <property type="project" value="UniProtKB-SubCell"/>
</dbReference>
<keyword evidence="3 6" id="KW-1133">Transmembrane helix</keyword>
<comment type="subcellular location">
    <subcellularLocation>
        <location evidence="1">Membrane</location>
        <topology evidence="1">Multi-pass membrane protein</topology>
    </subcellularLocation>
</comment>
<dbReference type="PANTHER" id="PTHR31723:SF8">
    <property type="entry name" value="PATHOGEN-RELATED PROTEIN"/>
    <property type="match status" value="1"/>
</dbReference>
<dbReference type="InterPro" id="IPR032710">
    <property type="entry name" value="NTF2-like_dom_sf"/>
</dbReference>
<keyword evidence="2 6" id="KW-0812">Transmembrane</keyword>
<keyword evidence="4 6" id="KW-0472">Membrane</keyword>
<dbReference type="Proteomes" id="UP001428341">
    <property type="component" value="Unassembled WGS sequence"/>
</dbReference>
<feature type="transmembrane region" description="Helical" evidence="6">
    <location>
        <begin position="309"/>
        <end position="329"/>
    </location>
</feature>
<evidence type="ECO:0000256" key="1">
    <source>
        <dbReference type="ARBA" id="ARBA00004141"/>
    </source>
</evidence>
<sequence length="803" mass="91803">MGWRGILYVLFFLLTVVESSSRSFKIWLPTVGAESDSVVAYSWPVFTASLFVLVALILSTYLIIEHLAAYNQPEVHAHNPFVVVQEQKFLIGLILMVPVYALESFLSLLNSDAAFNCEVIRDCYEAFALYCFERYLIACLGGEERTIEFMESQTIISTSSPLLEESYTFGVVEHPCPLNCILRDWRLGPEFYNAVKIGIVQYVCVYYSVESYVVRSSFFPPFLFFLVFVAIRYPYLAVVLNFSQTWALYCLVQFYSVTKDKLEPIKPLAKFLTFKSIVFLTWWQGIIVAFLFSIGAFRGSLAQELKTRIQDYIICIEMGIAAVVHLYVFPARPYKRGERCVRNVAVMTDYASLGTPPDPEEVKDCERTTKMRIARHDEREKRLNFPQSVRDVVLGSGEIIVDDMKYTVSHVVEPVERGIAKINKTFHQISENVKRHEEERKRSSKDDSYLIPLNSWTREFSEVQDHIPEGSFSDSSISNGKRQHYQSKASRTKGGIQGVAASQYLGFLNRTNDGNMNNNVFGMQHLFSLLLRRTLKNIYATHTKSCARMIQQANRLSTPRSSEAGEMASPSFNGDKYRSYLHGEEEKNTKWRFGSAPNYDVVDKLFEEGRTKVWPPGSLEEKVQNLVKTWEMEMFHKTCFEDYKSVDPNNYTFSLNGRKPITLEEKRKLGGGYNSFMQTSLPEKYRGYNPAEETVESSHIAFTKAFPRGFALEVVHVYSGPPVIVYKFRHWGYMEGPFKSHAPTGDLVELYGIAIFEVDEQMKIVKVEFFLDRGELLGGLMKLKGDSCGEEEALSCPFLRSTG</sequence>
<evidence type="ECO:0000256" key="6">
    <source>
        <dbReference type="SAM" id="Phobius"/>
    </source>
</evidence>
<keyword evidence="9" id="KW-1185">Reference proteome</keyword>
<name>A0AAP0MPZ2_9ROSI</name>
<evidence type="ECO:0000313" key="8">
    <source>
        <dbReference type="EMBL" id="KAK9216309.1"/>
    </source>
</evidence>
<dbReference type="InterPro" id="IPR005178">
    <property type="entry name" value="Ostalpha/TMEM184C"/>
</dbReference>
<protein>
    <submittedName>
        <fullName evidence="8">Uncharacterized protein</fullName>
    </submittedName>
</protein>
<dbReference type="PANTHER" id="PTHR31723">
    <property type="entry name" value="PATHOGENESIS-RELATED FAMILY PROTEIN"/>
    <property type="match status" value="1"/>
</dbReference>
<gene>
    <name evidence="8" type="ORF">WN944_008318</name>
</gene>
<proteinExistence type="predicted"/>
<feature type="transmembrane region" description="Helical" evidence="6">
    <location>
        <begin position="277"/>
        <end position="297"/>
    </location>
</feature>
<accession>A0AAP0MPZ2</accession>
<reference evidence="8 9" key="1">
    <citation type="submission" date="2024-05" db="EMBL/GenBank/DDBJ databases">
        <title>Haplotype-resolved chromosome-level genome assembly of Huyou (Citrus changshanensis).</title>
        <authorList>
            <person name="Miao C."/>
            <person name="Chen W."/>
            <person name="Wu Y."/>
            <person name="Wang L."/>
            <person name="Zhao S."/>
            <person name="Grierson D."/>
            <person name="Xu C."/>
            <person name="Chen K."/>
        </authorList>
    </citation>
    <scope>NUCLEOTIDE SEQUENCE [LARGE SCALE GENOMIC DNA]</scope>
    <source>
        <strain evidence="8">01-14</strain>
        <tissue evidence="8">Leaf</tissue>
    </source>
</reference>